<reference evidence="4" key="1">
    <citation type="journal article" date="2011" name="Genome Biol.">
        <title>Comparative genomics of the social amoebae Dictyostelium discoideum and Dictyostelium purpureum.</title>
        <authorList>
            <consortium name="US DOE Joint Genome Institute (JGI-PGF)"/>
            <person name="Sucgang R."/>
            <person name="Kuo A."/>
            <person name="Tian X."/>
            <person name="Salerno W."/>
            <person name="Parikh A."/>
            <person name="Feasley C.L."/>
            <person name="Dalin E."/>
            <person name="Tu H."/>
            <person name="Huang E."/>
            <person name="Barry K."/>
            <person name="Lindquist E."/>
            <person name="Shapiro H."/>
            <person name="Bruce D."/>
            <person name="Schmutz J."/>
            <person name="Salamov A."/>
            <person name="Fey P."/>
            <person name="Gaudet P."/>
            <person name="Anjard C."/>
            <person name="Babu M.M."/>
            <person name="Basu S."/>
            <person name="Bushmanova Y."/>
            <person name="van der Wel H."/>
            <person name="Katoh-Kurasawa M."/>
            <person name="Dinh C."/>
            <person name="Coutinho P.M."/>
            <person name="Saito T."/>
            <person name="Elias M."/>
            <person name="Schaap P."/>
            <person name="Kay R.R."/>
            <person name="Henrissat B."/>
            <person name="Eichinger L."/>
            <person name="Rivero F."/>
            <person name="Putnam N.H."/>
            <person name="West C.M."/>
            <person name="Loomis W.F."/>
            <person name="Chisholm R.L."/>
            <person name="Shaulsky G."/>
            <person name="Strassmann J.E."/>
            <person name="Queller D.C."/>
            <person name="Kuspa A."/>
            <person name="Grigoriev I.V."/>
        </authorList>
    </citation>
    <scope>NUCLEOTIDE SEQUENCE [LARGE SCALE GENOMIC DNA]</scope>
    <source>
        <strain evidence="4">QSDP1</strain>
    </source>
</reference>
<dbReference type="GeneID" id="10507040"/>
<feature type="chain" id="PRO_5003263084" evidence="2">
    <location>
        <begin position="21"/>
        <end position="91"/>
    </location>
</feature>
<evidence type="ECO:0000313" key="3">
    <source>
        <dbReference type="EMBL" id="EGC28892.1"/>
    </source>
</evidence>
<name>F1A4I8_DICPU</name>
<keyword evidence="1" id="KW-0472">Membrane</keyword>
<keyword evidence="1" id="KW-1133">Transmembrane helix</keyword>
<dbReference type="RefSeq" id="XP_003294584.1">
    <property type="nucleotide sequence ID" value="XM_003294536.1"/>
</dbReference>
<sequence length="91" mass="10534">TSFFLFIGLLLASPFWGSAGLLATCMMNDSDHYNQRFQFVSFLSLVSTPVSLVYTLYHNNYYGYNKKITMYPIISVLSYISFSTLFFHDKK</sequence>
<organism evidence="3 4">
    <name type="scientific">Dictyostelium purpureum</name>
    <name type="common">Slime mold</name>
    <dbReference type="NCBI Taxonomy" id="5786"/>
    <lineage>
        <taxon>Eukaryota</taxon>
        <taxon>Amoebozoa</taxon>
        <taxon>Evosea</taxon>
        <taxon>Eumycetozoa</taxon>
        <taxon>Dictyostelia</taxon>
        <taxon>Dictyosteliales</taxon>
        <taxon>Dictyosteliaceae</taxon>
        <taxon>Dictyostelium</taxon>
    </lineage>
</organism>
<dbReference type="KEGG" id="dpp:DICPUDRAFT_13832"/>
<keyword evidence="1" id="KW-0812">Transmembrane</keyword>
<evidence type="ECO:0000256" key="1">
    <source>
        <dbReference type="SAM" id="Phobius"/>
    </source>
</evidence>
<dbReference type="OMA" id="QAICMMA"/>
<dbReference type="EMBL" id="GL871523">
    <property type="protein sequence ID" value="EGC28892.1"/>
    <property type="molecule type" value="Genomic_DNA"/>
</dbReference>
<keyword evidence="2" id="KW-0732">Signal</keyword>
<protein>
    <submittedName>
        <fullName evidence="3">Uncharacterized protein</fullName>
    </submittedName>
</protein>
<feature type="signal peptide" evidence="2">
    <location>
        <begin position="1"/>
        <end position="20"/>
    </location>
</feature>
<feature type="non-terminal residue" evidence="3">
    <location>
        <position position="1"/>
    </location>
</feature>
<dbReference type="AlphaFoldDB" id="F1A4I8"/>
<dbReference type="Proteomes" id="UP000001064">
    <property type="component" value="Unassembled WGS sequence"/>
</dbReference>
<gene>
    <name evidence="3" type="ORF">DICPUDRAFT_13832</name>
</gene>
<feature type="non-terminal residue" evidence="3">
    <location>
        <position position="91"/>
    </location>
</feature>
<feature type="transmembrane region" description="Helical" evidence="1">
    <location>
        <begin position="39"/>
        <end position="57"/>
    </location>
</feature>
<evidence type="ECO:0000313" key="4">
    <source>
        <dbReference type="Proteomes" id="UP000001064"/>
    </source>
</evidence>
<accession>F1A4I8</accession>
<dbReference type="VEuPathDB" id="AmoebaDB:DICPUDRAFT_13832"/>
<evidence type="ECO:0000256" key="2">
    <source>
        <dbReference type="SAM" id="SignalP"/>
    </source>
</evidence>
<proteinExistence type="predicted"/>
<keyword evidence="4" id="KW-1185">Reference proteome</keyword>
<feature type="transmembrane region" description="Helical" evidence="1">
    <location>
        <begin position="69"/>
        <end position="88"/>
    </location>
</feature>
<dbReference type="InParanoid" id="F1A4I8"/>